<dbReference type="EMBL" id="CP038016">
    <property type="protein sequence ID" value="QBP43179.1"/>
    <property type="molecule type" value="Genomic_DNA"/>
</dbReference>
<evidence type="ECO:0000313" key="7">
    <source>
        <dbReference type="EMBL" id="QBP43179.1"/>
    </source>
</evidence>
<organism evidence="7 8">
    <name type="scientific">Paenisporosarcina antarctica</name>
    <dbReference type="NCBI Taxonomy" id="417367"/>
    <lineage>
        <taxon>Bacteria</taxon>
        <taxon>Bacillati</taxon>
        <taxon>Bacillota</taxon>
        <taxon>Bacilli</taxon>
        <taxon>Bacillales</taxon>
        <taxon>Caryophanaceae</taxon>
        <taxon>Paenisporosarcina</taxon>
    </lineage>
</organism>
<dbReference type="InterPro" id="IPR050474">
    <property type="entry name" value="Hel308_SKI2-like"/>
</dbReference>
<evidence type="ECO:0000256" key="2">
    <source>
        <dbReference type="ARBA" id="ARBA00022801"/>
    </source>
</evidence>
<sequence>MKMKMKNKIIESYNKFHEDAYFQNLIAQSYSRSTLRDINEPLENYPKYDDKLDIKLLMLVQLYLNTAFKISGINEDEELSKIRNDAFKISADLLKNLYYYGAIAAEKEYYLLISSMTYYVTGDFSKSFALMKNFNQKNKISNIISLFLKKDYQNLFVESVSFEDVLEKLDNEEFEQDTFVYIKILTEAMKNYLNYLTSGNENYINNAINNISDLIILAEIDKDILAWYIFKLLKLLFEKFNKVSLWNVLPPLLGEKNDVIDKYILSNLFNFPSIVELFQIQISAVKISMNDSGAVIAIPTSSGKTKIAEINILKAMIEDPNAIILYLAPYKSLAYEIETSLAKNLTKLNINVSNMYGDETESLFDNFLQGDSQVLIVTPEKAKMMLRNNEEVKSRIKLVILDEGHLIGKDLRFTRNEIFYEELKYYVVKMHGKFLVLSAVLPNTEHIAKWLNGNEGYEYSSLESMNEKRFGVLIYQNNNVTIKWRGKSNPFNHNFVDSIPVSKKRIMPKNKREAIMLSAVKFSNSGKVLIYLARKDMIKGYINDYSMILDNLENNNWDNEVEWEKYKIVLKNYYGENSEYEKVAEKGIIIHHASLPNDLRMATERLLRNSNPKIIIATSTLGQGVNIGVSTILIGHYRPAKNLISKGEFNNIIGRAGRSYTDIEGKVLFAIDGSQGRGKVKYEAKIFEEFIDGPIEKVESGVFFVLKKIYQLSQEADINFETLLELISSNENFENDTNLYLLDDTLLALLNEEDFKVESLEKIVTSSFSYLLAKNKAEEFNEEKLKQMILTRARFIKRTYQDSDKKELYLKSGIAISFVKYLESFQDLLESILVKENYLNELVTLLIDISNSELNLYRSGKNSLNADQIISWLSGDRVKAEIFTNFDWGKLYYELPLVINTFSKILLMNQREDLSVKLLELNECMKYGLPNIDAVKLYLIGINSREAATKISEKYSNTIPLYDNQLSLKIFILNEYENITKEFKDYEFHPIINSWYESHLNAKNLGNEEKLLTIRVLNVPDEIKKMRVISTGNRFYLISIDFQFKLQIGKEVFSEYKYLINELIYYFERRDQNTFILKKFIK</sequence>
<dbReference type="SMART" id="SM00490">
    <property type="entry name" value="HELICc"/>
    <property type="match status" value="1"/>
</dbReference>
<dbReference type="AlphaFoldDB" id="A0A4P7A3T0"/>
<evidence type="ECO:0000259" key="6">
    <source>
        <dbReference type="PROSITE" id="PS51194"/>
    </source>
</evidence>
<dbReference type="Pfam" id="PF00270">
    <property type="entry name" value="DEAD"/>
    <property type="match status" value="1"/>
</dbReference>
<dbReference type="GO" id="GO:0003676">
    <property type="term" value="F:nucleic acid binding"/>
    <property type="evidence" value="ECO:0007669"/>
    <property type="project" value="InterPro"/>
</dbReference>
<keyword evidence="4" id="KW-0067">ATP-binding</keyword>
<keyword evidence="8" id="KW-1185">Reference proteome</keyword>
<dbReference type="PROSITE" id="PS51192">
    <property type="entry name" value="HELICASE_ATP_BIND_1"/>
    <property type="match status" value="1"/>
</dbReference>
<evidence type="ECO:0000256" key="1">
    <source>
        <dbReference type="ARBA" id="ARBA00022741"/>
    </source>
</evidence>
<evidence type="ECO:0000313" key="8">
    <source>
        <dbReference type="Proteomes" id="UP000294292"/>
    </source>
</evidence>
<reference evidence="7 8" key="1">
    <citation type="submission" date="2019-03" db="EMBL/GenBank/DDBJ databases">
        <title>Complete genome sequence of Paenisporosarcina antarctica CGMCC 1.6503T.</title>
        <authorList>
            <person name="Rong J.-C."/>
            <person name="Chi N.-Y."/>
            <person name="Zhang Q.-F."/>
        </authorList>
    </citation>
    <scope>NUCLEOTIDE SEQUENCE [LARGE SCALE GENOMIC DNA]</scope>
    <source>
        <strain evidence="7 8">CGMCC 1.6503</strain>
        <plasmid evidence="7 8">unnamed</plasmid>
    </source>
</reference>
<proteinExistence type="predicted"/>
<keyword evidence="3 7" id="KW-0347">Helicase</keyword>
<geneLocation type="plasmid" evidence="7">
    <name>unnamed</name>
</geneLocation>
<evidence type="ECO:0000256" key="3">
    <source>
        <dbReference type="ARBA" id="ARBA00022806"/>
    </source>
</evidence>
<dbReference type="GO" id="GO:0005524">
    <property type="term" value="F:ATP binding"/>
    <property type="evidence" value="ECO:0007669"/>
    <property type="project" value="UniProtKB-KW"/>
</dbReference>
<dbReference type="InterPro" id="IPR001650">
    <property type="entry name" value="Helicase_C-like"/>
</dbReference>
<dbReference type="PROSITE" id="PS51194">
    <property type="entry name" value="HELICASE_CTER"/>
    <property type="match status" value="1"/>
</dbReference>
<dbReference type="OrthoDB" id="9815222at2"/>
<dbReference type="InterPro" id="IPR027417">
    <property type="entry name" value="P-loop_NTPase"/>
</dbReference>
<dbReference type="Gene3D" id="3.40.50.300">
    <property type="entry name" value="P-loop containing nucleotide triphosphate hydrolases"/>
    <property type="match status" value="2"/>
</dbReference>
<dbReference type="Proteomes" id="UP000294292">
    <property type="component" value="Plasmid unnamed"/>
</dbReference>
<dbReference type="Pfam" id="PF00271">
    <property type="entry name" value="Helicase_C"/>
    <property type="match status" value="1"/>
</dbReference>
<accession>A0A4P7A3T0</accession>
<name>A0A4P7A3T0_9BACL</name>
<dbReference type="SMART" id="SM00487">
    <property type="entry name" value="DEXDc"/>
    <property type="match status" value="1"/>
</dbReference>
<keyword evidence="2" id="KW-0378">Hydrolase</keyword>
<dbReference type="SUPFAM" id="SSF52540">
    <property type="entry name" value="P-loop containing nucleoside triphosphate hydrolases"/>
    <property type="match status" value="1"/>
</dbReference>
<dbReference type="PANTHER" id="PTHR47961:SF6">
    <property type="entry name" value="DNA-DIRECTED DNA POLYMERASE"/>
    <property type="match status" value="1"/>
</dbReference>
<feature type="domain" description="Helicase C-terminal" evidence="6">
    <location>
        <begin position="502"/>
        <end position="710"/>
    </location>
</feature>
<gene>
    <name evidence="7" type="ORF">E2636_18660</name>
</gene>
<evidence type="ECO:0000259" key="5">
    <source>
        <dbReference type="PROSITE" id="PS51192"/>
    </source>
</evidence>
<dbReference type="InterPro" id="IPR014001">
    <property type="entry name" value="Helicase_ATP-bd"/>
</dbReference>
<dbReference type="GO" id="GO:0016787">
    <property type="term" value="F:hydrolase activity"/>
    <property type="evidence" value="ECO:0007669"/>
    <property type="project" value="UniProtKB-KW"/>
</dbReference>
<dbReference type="PANTHER" id="PTHR47961">
    <property type="entry name" value="DNA POLYMERASE THETA, PUTATIVE (AFU_ORTHOLOGUE AFUA_1G05260)-RELATED"/>
    <property type="match status" value="1"/>
</dbReference>
<dbReference type="InterPro" id="IPR011545">
    <property type="entry name" value="DEAD/DEAH_box_helicase_dom"/>
</dbReference>
<keyword evidence="1" id="KW-0547">Nucleotide-binding</keyword>
<keyword evidence="7" id="KW-0614">Plasmid</keyword>
<protein>
    <submittedName>
        <fullName evidence="7">DEAD/DEAH box helicase</fullName>
    </submittedName>
</protein>
<dbReference type="GO" id="GO:0004386">
    <property type="term" value="F:helicase activity"/>
    <property type="evidence" value="ECO:0007669"/>
    <property type="project" value="UniProtKB-KW"/>
</dbReference>
<evidence type="ECO:0000256" key="4">
    <source>
        <dbReference type="ARBA" id="ARBA00022840"/>
    </source>
</evidence>
<dbReference type="KEGG" id="panc:E2636_18660"/>
<feature type="domain" description="Helicase ATP-binding" evidence="5">
    <location>
        <begin position="285"/>
        <end position="459"/>
    </location>
</feature>